<dbReference type="InterPro" id="IPR029000">
    <property type="entry name" value="Cyclophilin-like_dom_sf"/>
</dbReference>
<evidence type="ECO:0000313" key="6">
    <source>
        <dbReference type="Proteomes" id="UP001597318"/>
    </source>
</evidence>
<dbReference type="Gene3D" id="2.40.100.10">
    <property type="entry name" value="Cyclophilin-like"/>
    <property type="match status" value="1"/>
</dbReference>
<dbReference type="Proteomes" id="UP001597318">
    <property type="component" value="Unassembled WGS sequence"/>
</dbReference>
<feature type="domain" description="Carboxyltransferase" evidence="4">
    <location>
        <begin position="24"/>
        <end position="321"/>
    </location>
</feature>
<name>A0ABW5C256_9BACI</name>
<keyword evidence="2" id="KW-0378">Hydrolase</keyword>
<comment type="caution">
    <text evidence="5">The sequence shown here is derived from an EMBL/GenBank/DDBJ whole genome shotgun (WGS) entry which is preliminary data.</text>
</comment>
<dbReference type="RefSeq" id="WP_379052445.1">
    <property type="nucleotide sequence ID" value="NZ_JBHUIK010000003.1"/>
</dbReference>
<dbReference type="SMART" id="SM00797">
    <property type="entry name" value="AHS2"/>
    <property type="match status" value="1"/>
</dbReference>
<protein>
    <submittedName>
        <fullName evidence="5">Biotin-dependent carboxyltransferase family protein</fullName>
    </submittedName>
</protein>
<dbReference type="EMBL" id="JBHUIK010000003">
    <property type="protein sequence ID" value="MFD2215141.1"/>
    <property type="molecule type" value="Genomic_DNA"/>
</dbReference>
<keyword evidence="1" id="KW-0547">Nucleotide-binding</keyword>
<keyword evidence="3" id="KW-0067">ATP-binding</keyword>
<organism evidence="5 6">
    <name type="scientific">Metabacillus endolithicus</name>
    <dbReference type="NCBI Taxonomy" id="1535204"/>
    <lineage>
        <taxon>Bacteria</taxon>
        <taxon>Bacillati</taxon>
        <taxon>Bacillota</taxon>
        <taxon>Bacilli</taxon>
        <taxon>Bacillales</taxon>
        <taxon>Bacillaceae</taxon>
        <taxon>Metabacillus</taxon>
    </lineage>
</organism>
<dbReference type="InterPro" id="IPR003778">
    <property type="entry name" value="CT_A_B"/>
</dbReference>
<dbReference type="NCBIfam" id="TIGR00724">
    <property type="entry name" value="urea_amlyse_rel"/>
    <property type="match status" value="1"/>
</dbReference>
<proteinExistence type="predicted"/>
<evidence type="ECO:0000256" key="3">
    <source>
        <dbReference type="ARBA" id="ARBA00022840"/>
    </source>
</evidence>
<gene>
    <name evidence="5" type="ORF">ACFSKK_15730</name>
</gene>
<sequence length="335" mass="36924">MSITTLRSGLLTTIQDLGRYGYQKYGVIVSGAMDSYSLRIANLLVGNSKEEAALEITLMGPTLLVEKDMLIAITGGDLSPTIEGVSVPLWRPVFVKKGSKLQFGAQKSGCRAYLAVAGGFAVQRMMKSKSTYLRAEIGGYQGRAIQEGDVLETNPISEGAFSQIEKLKNKQYKGAFLTTNWSVRWNEFLPLTKNPNIRVLPGAQFEQFTANSKQQFFTQSFRVSPQSDRMGYRLSGPSIELEEKLEMLSEAVAHGTIQIPPDGNPIILLADRQTTGGYPKIGQVATVDLPVVAQVMPGQSLSFTEITLEKAERLYLEREKSLKQLAVSINYKLKQ</sequence>
<dbReference type="SUPFAM" id="SSF50891">
    <property type="entry name" value="Cyclophilin-like"/>
    <property type="match status" value="1"/>
</dbReference>
<evidence type="ECO:0000313" key="5">
    <source>
        <dbReference type="EMBL" id="MFD2215141.1"/>
    </source>
</evidence>
<dbReference type="PANTHER" id="PTHR43309:SF5">
    <property type="entry name" value="5-OXOPROLINASE SUBUNIT C"/>
    <property type="match status" value="1"/>
</dbReference>
<evidence type="ECO:0000259" key="4">
    <source>
        <dbReference type="SMART" id="SM00797"/>
    </source>
</evidence>
<accession>A0ABW5C256</accession>
<dbReference type="PANTHER" id="PTHR43309">
    <property type="entry name" value="5-OXOPROLINASE SUBUNIT C"/>
    <property type="match status" value="1"/>
</dbReference>
<evidence type="ECO:0000256" key="2">
    <source>
        <dbReference type="ARBA" id="ARBA00022801"/>
    </source>
</evidence>
<evidence type="ECO:0000256" key="1">
    <source>
        <dbReference type="ARBA" id="ARBA00022741"/>
    </source>
</evidence>
<reference evidence="6" key="1">
    <citation type="journal article" date="2019" name="Int. J. Syst. Evol. Microbiol.">
        <title>The Global Catalogue of Microorganisms (GCM) 10K type strain sequencing project: providing services to taxonomists for standard genome sequencing and annotation.</title>
        <authorList>
            <consortium name="The Broad Institute Genomics Platform"/>
            <consortium name="The Broad Institute Genome Sequencing Center for Infectious Disease"/>
            <person name="Wu L."/>
            <person name="Ma J."/>
        </authorList>
    </citation>
    <scope>NUCLEOTIDE SEQUENCE [LARGE SCALE GENOMIC DNA]</scope>
    <source>
        <strain evidence="6">CGMCC 1.15474</strain>
    </source>
</reference>
<keyword evidence="6" id="KW-1185">Reference proteome</keyword>
<dbReference type="Pfam" id="PF02626">
    <property type="entry name" value="CT_A_B"/>
    <property type="match status" value="1"/>
</dbReference>
<dbReference type="InterPro" id="IPR052708">
    <property type="entry name" value="PxpC"/>
</dbReference>